<accession>A0ABW5XQP9</accession>
<comment type="caution">
    <text evidence="1">The sequence shown here is derived from an EMBL/GenBank/DDBJ whole genome shotgun (WGS) entry which is preliminary data.</text>
</comment>
<dbReference type="RefSeq" id="WP_377126876.1">
    <property type="nucleotide sequence ID" value="NZ_JBHUON010000010.1"/>
</dbReference>
<proteinExistence type="predicted"/>
<evidence type="ECO:0000313" key="2">
    <source>
        <dbReference type="Proteomes" id="UP001597601"/>
    </source>
</evidence>
<keyword evidence="2" id="KW-1185">Reference proteome</keyword>
<protein>
    <submittedName>
        <fullName evidence="1">Uncharacterized protein</fullName>
    </submittedName>
</protein>
<dbReference type="EMBL" id="JBHUON010000010">
    <property type="protein sequence ID" value="MFD2865126.1"/>
    <property type="molecule type" value="Genomic_DNA"/>
</dbReference>
<evidence type="ECO:0000313" key="1">
    <source>
        <dbReference type="EMBL" id="MFD2865126.1"/>
    </source>
</evidence>
<organism evidence="1 2">
    <name type="scientific">Mucilaginibacter antarcticus</name>
    <dbReference type="NCBI Taxonomy" id="1855725"/>
    <lineage>
        <taxon>Bacteria</taxon>
        <taxon>Pseudomonadati</taxon>
        <taxon>Bacteroidota</taxon>
        <taxon>Sphingobacteriia</taxon>
        <taxon>Sphingobacteriales</taxon>
        <taxon>Sphingobacteriaceae</taxon>
        <taxon>Mucilaginibacter</taxon>
    </lineage>
</organism>
<dbReference type="Proteomes" id="UP001597601">
    <property type="component" value="Unassembled WGS sequence"/>
</dbReference>
<name>A0ABW5XQP9_9SPHI</name>
<reference evidence="2" key="1">
    <citation type="journal article" date="2019" name="Int. J. Syst. Evol. Microbiol.">
        <title>The Global Catalogue of Microorganisms (GCM) 10K type strain sequencing project: providing services to taxonomists for standard genome sequencing and annotation.</title>
        <authorList>
            <consortium name="The Broad Institute Genomics Platform"/>
            <consortium name="The Broad Institute Genome Sequencing Center for Infectious Disease"/>
            <person name="Wu L."/>
            <person name="Ma J."/>
        </authorList>
    </citation>
    <scope>NUCLEOTIDE SEQUENCE [LARGE SCALE GENOMIC DNA]</scope>
    <source>
        <strain evidence="2">KCTC 52232</strain>
    </source>
</reference>
<sequence>MSCEFFEIPPGGQETFCETKRHLAVAKATEILIINLGLFPLNKQLGATLSLSFPWQLIVGLGGKLCSLFPPGIALDQLRFPSRQKIKY</sequence>
<gene>
    <name evidence="1" type="ORF">ACFSYC_10555</name>
</gene>